<comment type="caution">
    <text evidence="1">The sequence shown here is derived from an EMBL/GenBank/DDBJ whole genome shotgun (WGS) entry which is preliminary data.</text>
</comment>
<sequence>MKRNQVPGVIVDFDENRILYTAYDKRLHLLEGLEGRDTLVYGKTDKIGAKLTPSGVVFTAGLYEDG</sequence>
<accession>A0A926KPH7</accession>
<evidence type="ECO:0000313" key="2">
    <source>
        <dbReference type="Proteomes" id="UP000650466"/>
    </source>
</evidence>
<reference evidence="1" key="1">
    <citation type="submission" date="2020-09" db="EMBL/GenBank/DDBJ databases">
        <title>Draft Genome Sequence of Paenibacillus sp. WST5.</title>
        <authorList>
            <person name="Bao Z."/>
        </authorList>
    </citation>
    <scope>NUCLEOTIDE SEQUENCE</scope>
    <source>
        <strain evidence="1">WST5</strain>
    </source>
</reference>
<dbReference type="EMBL" id="JACVVD010000002">
    <property type="protein sequence ID" value="MBD0379760.1"/>
    <property type="molecule type" value="Genomic_DNA"/>
</dbReference>
<proteinExistence type="predicted"/>
<organism evidence="1 2">
    <name type="scientific">Paenibacillus sedimenti</name>
    <dbReference type="NCBI Taxonomy" id="2770274"/>
    <lineage>
        <taxon>Bacteria</taxon>
        <taxon>Bacillati</taxon>
        <taxon>Bacillota</taxon>
        <taxon>Bacilli</taxon>
        <taxon>Bacillales</taxon>
        <taxon>Paenibacillaceae</taxon>
        <taxon>Paenibacillus</taxon>
    </lineage>
</organism>
<keyword evidence="2" id="KW-1185">Reference proteome</keyword>
<protein>
    <submittedName>
        <fullName evidence="1">Uncharacterized protein</fullName>
    </submittedName>
</protein>
<evidence type="ECO:0000313" key="1">
    <source>
        <dbReference type="EMBL" id="MBD0379760.1"/>
    </source>
</evidence>
<gene>
    <name evidence="1" type="ORF">ICC18_06520</name>
</gene>
<dbReference type="RefSeq" id="WP_188173549.1">
    <property type="nucleotide sequence ID" value="NZ_JACVVD010000002.1"/>
</dbReference>
<dbReference type="Proteomes" id="UP000650466">
    <property type="component" value="Unassembled WGS sequence"/>
</dbReference>
<dbReference type="AlphaFoldDB" id="A0A926KPH7"/>
<name>A0A926KPH7_9BACL</name>